<comment type="caution">
    <text evidence="1">The sequence shown here is derived from an EMBL/GenBank/DDBJ whole genome shotgun (WGS) entry which is preliminary data.</text>
</comment>
<protein>
    <submittedName>
        <fullName evidence="1">Uncharacterized protein</fullName>
    </submittedName>
</protein>
<organism evidence="1 2">
    <name type="scientific">Paragonimus heterotremus</name>
    <dbReference type="NCBI Taxonomy" id="100268"/>
    <lineage>
        <taxon>Eukaryota</taxon>
        <taxon>Metazoa</taxon>
        <taxon>Spiralia</taxon>
        <taxon>Lophotrochozoa</taxon>
        <taxon>Platyhelminthes</taxon>
        <taxon>Trematoda</taxon>
        <taxon>Digenea</taxon>
        <taxon>Plagiorchiida</taxon>
        <taxon>Troglotremata</taxon>
        <taxon>Troglotrematidae</taxon>
        <taxon>Paragonimus</taxon>
    </lineage>
</organism>
<dbReference type="Proteomes" id="UP000748531">
    <property type="component" value="Unassembled WGS sequence"/>
</dbReference>
<gene>
    <name evidence="1" type="ORF">PHET_08155</name>
</gene>
<name>A0A8J4TFK8_9TREM</name>
<keyword evidence="2" id="KW-1185">Reference proteome</keyword>
<dbReference type="EMBL" id="LUCH01004771">
    <property type="protein sequence ID" value="KAF5398654.1"/>
    <property type="molecule type" value="Genomic_DNA"/>
</dbReference>
<sequence>MVHHQLATADVEIRSLTEETSPNLWPLEVASVNLQTQVDSSISSSNREVSEEAVGQLKAVVLANESAFALGGAPASRSGRT</sequence>
<dbReference type="AlphaFoldDB" id="A0A8J4TFK8"/>
<reference evidence="1" key="1">
    <citation type="submission" date="2019-05" db="EMBL/GenBank/DDBJ databases">
        <title>Annotation for the trematode Paragonimus heterotremus.</title>
        <authorList>
            <person name="Choi Y.-J."/>
        </authorList>
    </citation>
    <scope>NUCLEOTIDE SEQUENCE</scope>
    <source>
        <strain evidence="1">LC</strain>
    </source>
</reference>
<proteinExistence type="predicted"/>
<evidence type="ECO:0000313" key="1">
    <source>
        <dbReference type="EMBL" id="KAF5398654.1"/>
    </source>
</evidence>
<evidence type="ECO:0000313" key="2">
    <source>
        <dbReference type="Proteomes" id="UP000748531"/>
    </source>
</evidence>
<accession>A0A8J4TFK8</accession>